<evidence type="ECO:0000313" key="3">
    <source>
        <dbReference type="Proteomes" id="UP000198309"/>
    </source>
</evidence>
<reference evidence="1 4" key="1">
    <citation type="submission" date="2016-10" db="EMBL/GenBank/DDBJ databases">
        <authorList>
            <person name="de Groot N.N."/>
        </authorList>
    </citation>
    <scope>NUCLEOTIDE SEQUENCE [LARGE SCALE GENOMIC DNA]</scope>
    <source>
        <strain evidence="1 4">CCM 7361</strain>
    </source>
</reference>
<organism evidence="1 4">
    <name type="scientific">Pseudomonas delhiensis</name>
    <dbReference type="NCBI Taxonomy" id="366289"/>
    <lineage>
        <taxon>Bacteria</taxon>
        <taxon>Pseudomonadati</taxon>
        <taxon>Pseudomonadota</taxon>
        <taxon>Gammaproteobacteria</taxon>
        <taxon>Pseudomonadales</taxon>
        <taxon>Pseudomonadaceae</taxon>
        <taxon>Pseudomonas</taxon>
    </lineage>
</organism>
<dbReference type="AlphaFoldDB" id="A0A239NJL6"/>
<dbReference type="EMBL" id="FZPC01000050">
    <property type="protein sequence ID" value="SNT55066.1"/>
    <property type="molecule type" value="Genomic_DNA"/>
</dbReference>
<sequence length="91" mass="10317">MPDIREEFEAWHLAKHGYITRGNEDLGEGAYGQGQCSQRWEVWQASRAALKVELPDNSARAGSDPYQDGYYACREEVEEALQQAGIEVKQQ</sequence>
<keyword evidence="3" id="KW-1185">Reference proteome</keyword>
<evidence type="ECO:0000313" key="4">
    <source>
        <dbReference type="Proteomes" id="UP000199693"/>
    </source>
</evidence>
<dbReference type="InterPro" id="IPR058601">
    <property type="entry name" value="Phage_phiTE_015-like"/>
</dbReference>
<dbReference type="Proteomes" id="UP000199693">
    <property type="component" value="Unassembled WGS sequence"/>
</dbReference>
<evidence type="ECO:0000313" key="2">
    <source>
        <dbReference type="EMBL" id="SNT55066.1"/>
    </source>
</evidence>
<dbReference type="RefSeq" id="WP_244161018.1">
    <property type="nucleotide sequence ID" value="NZ_FNEC01000053.1"/>
</dbReference>
<protein>
    <submittedName>
        <fullName evidence="1">Uncharacterized protein</fullName>
    </submittedName>
</protein>
<accession>A0A239NJL6</accession>
<name>A0A239NJL6_9PSED</name>
<dbReference type="Proteomes" id="UP000198309">
    <property type="component" value="Unassembled WGS sequence"/>
</dbReference>
<proteinExistence type="predicted"/>
<dbReference type="EMBL" id="FNEC01000053">
    <property type="protein sequence ID" value="SDK82432.1"/>
    <property type="molecule type" value="Genomic_DNA"/>
</dbReference>
<gene>
    <name evidence="1" type="ORF">SAMN05216189_105329</name>
    <name evidence="2" type="ORF">SAMN06295949_15015</name>
</gene>
<evidence type="ECO:0000313" key="1">
    <source>
        <dbReference type="EMBL" id="SDK82432.1"/>
    </source>
</evidence>
<reference evidence="2 3" key="2">
    <citation type="submission" date="2017-06" db="EMBL/GenBank/DDBJ databases">
        <authorList>
            <person name="Varghese N."/>
            <person name="Submissions S."/>
        </authorList>
    </citation>
    <scope>NUCLEOTIDE SEQUENCE [LARGE SCALE GENOMIC DNA]</scope>
    <source>
        <strain evidence="2 3">RLD-1</strain>
    </source>
</reference>
<dbReference type="Pfam" id="PF26207">
    <property type="entry name" value="Phage_phiTE_015"/>
    <property type="match status" value="1"/>
</dbReference>